<feature type="region of interest" description="Disordered" evidence="1">
    <location>
        <begin position="1"/>
        <end position="39"/>
    </location>
</feature>
<sequence length="175" mass="19713">MEDPDLDPEETTHSNRVKEGIARARARGKRWGRPTVAEKKGDPDLAVKALELRAQGLPWSEVAMRLDISESTARRLLSTSQGDYESQDSYSVKKSVSKRLVFDTCQEDNGNKEIHCTIPTKSPIADNLETSEITEAITEARGEFIKTALQLVLENEQLTRQVLERIKTPQNVQKH</sequence>
<comment type="caution">
    <text evidence="2">The sequence shown here is derived from an EMBL/GenBank/DDBJ whole genome shotgun (WGS) entry which is preliminary data.</text>
</comment>
<dbReference type="AlphaFoldDB" id="A0A523XSI7"/>
<proteinExistence type="predicted"/>
<evidence type="ECO:0000313" key="3">
    <source>
        <dbReference type="Proteomes" id="UP000315534"/>
    </source>
</evidence>
<evidence type="ECO:0008006" key="4">
    <source>
        <dbReference type="Google" id="ProtNLM"/>
    </source>
</evidence>
<evidence type="ECO:0000256" key="1">
    <source>
        <dbReference type="SAM" id="MobiDB-lite"/>
    </source>
</evidence>
<feature type="compositionally biased region" description="Basic and acidic residues" evidence="1">
    <location>
        <begin position="10"/>
        <end position="22"/>
    </location>
</feature>
<reference evidence="2 3" key="1">
    <citation type="submission" date="2019-03" db="EMBL/GenBank/DDBJ databases">
        <title>Metabolic potential of uncultured bacteria and archaea associated with petroleum seepage in deep-sea sediments.</title>
        <authorList>
            <person name="Dong X."/>
            <person name="Hubert C."/>
        </authorList>
    </citation>
    <scope>NUCLEOTIDE SEQUENCE [LARGE SCALE GENOMIC DNA]</scope>
    <source>
        <strain evidence="2">E29_bin36</strain>
    </source>
</reference>
<gene>
    <name evidence="2" type="ORF">E3J38_02470</name>
</gene>
<dbReference type="Pfam" id="PF13384">
    <property type="entry name" value="HTH_23"/>
    <property type="match status" value="1"/>
</dbReference>
<protein>
    <recommendedName>
        <fullName evidence="4">Resolvase HTH domain-containing protein</fullName>
    </recommendedName>
</protein>
<name>A0A523XSI7_UNCT6</name>
<accession>A0A523XSI7</accession>
<dbReference type="Proteomes" id="UP000315534">
    <property type="component" value="Unassembled WGS sequence"/>
</dbReference>
<evidence type="ECO:0000313" key="2">
    <source>
        <dbReference type="EMBL" id="TET82225.1"/>
    </source>
</evidence>
<organism evidence="2 3">
    <name type="scientific">candidate division TA06 bacterium</name>
    <dbReference type="NCBI Taxonomy" id="2250710"/>
    <lineage>
        <taxon>Bacteria</taxon>
        <taxon>Bacteria division TA06</taxon>
    </lineage>
</organism>
<dbReference type="EMBL" id="SOIP01000153">
    <property type="protein sequence ID" value="TET82225.1"/>
    <property type="molecule type" value="Genomic_DNA"/>
</dbReference>